<dbReference type="SUPFAM" id="SSF56176">
    <property type="entry name" value="FAD-binding/transporter-associated domain-like"/>
    <property type="match status" value="1"/>
</dbReference>
<dbReference type="Pfam" id="PF01595">
    <property type="entry name" value="CNNM"/>
    <property type="match status" value="1"/>
</dbReference>
<dbReference type="Pfam" id="PF03471">
    <property type="entry name" value="CorC_HlyC"/>
    <property type="match status" value="1"/>
</dbReference>
<proteinExistence type="inferred from homology"/>
<evidence type="ECO:0000256" key="9">
    <source>
        <dbReference type="PROSITE-ProRule" id="PRU00703"/>
    </source>
</evidence>
<keyword evidence="6 10" id="KW-1133">Transmembrane helix</keyword>
<dbReference type="PROSITE" id="PS51846">
    <property type="entry name" value="CNNM"/>
    <property type="match status" value="1"/>
</dbReference>
<dbReference type="GO" id="GO:0005886">
    <property type="term" value="C:plasma membrane"/>
    <property type="evidence" value="ECO:0007669"/>
    <property type="project" value="UniProtKB-SubCell"/>
</dbReference>
<feature type="domain" description="CBS" evidence="13">
    <location>
        <begin position="196"/>
        <end position="257"/>
    </location>
</feature>
<keyword evidence="3" id="KW-1003">Cell membrane</keyword>
<evidence type="ECO:0000256" key="10">
    <source>
        <dbReference type="PROSITE-ProRule" id="PRU01193"/>
    </source>
</evidence>
<dbReference type="InterPro" id="IPR002550">
    <property type="entry name" value="CNNM"/>
</dbReference>
<dbReference type="RefSeq" id="WP_034546122.1">
    <property type="nucleotide sequence ID" value="NZ_QEKV01000003.1"/>
</dbReference>
<dbReference type="Gene3D" id="3.30.465.10">
    <property type="match status" value="1"/>
</dbReference>
<evidence type="ECO:0000259" key="13">
    <source>
        <dbReference type="PROSITE" id="PS51371"/>
    </source>
</evidence>
<evidence type="ECO:0000313" key="16">
    <source>
        <dbReference type="Proteomes" id="UP000245793"/>
    </source>
</evidence>
<sequence>MELIFIVFLIMFSAFFSSSETAVTSTKSYKLRKYIDEGNKNAIIFNDLIENSAKTISAILIGNNIVNIIAPSISTLYFVSKFGGRGVTYSTIVMTVTLLIFGEILPKTLAGNNALNYGLFVAPIIKFFVVILTPINIFFTALTKLFLKEDEGEKITEDDLIGILNEGHEEGIVESSEKDMIENVFDLTDSKASDIMTPRTSIVAVPIDITYDDLLNMVKDTHFSRLPVVGENIDDIVGLLYVKDLVGQKKESFNLKSILRPAYFQFESNSSYKLLTDLKKHKSTIAILVDEYGGTSGLVTIEDIVEEIVGDIDDEYDEVSTPVRRISKGQYSVKGDMDLEDVNDALGTNFTSDDYESIGGFVIGLAGKFPKRGEVYFADGYEFVIERAEGCTISRIRIRKEQ</sequence>
<keyword evidence="16" id="KW-1185">Reference proteome</keyword>
<evidence type="ECO:0000256" key="1">
    <source>
        <dbReference type="ARBA" id="ARBA00004651"/>
    </source>
</evidence>
<dbReference type="PROSITE" id="PS51371">
    <property type="entry name" value="CBS"/>
    <property type="match status" value="1"/>
</dbReference>
<dbReference type="InterPro" id="IPR044751">
    <property type="entry name" value="Ion_transp-like_CBS"/>
</dbReference>
<evidence type="ECO:0000256" key="8">
    <source>
        <dbReference type="ARBA" id="ARBA00023136"/>
    </source>
</evidence>
<feature type="transmembrane region" description="Helical" evidence="11">
    <location>
        <begin position="117"/>
        <end position="139"/>
    </location>
</feature>
<evidence type="ECO:0000256" key="5">
    <source>
        <dbReference type="ARBA" id="ARBA00022737"/>
    </source>
</evidence>
<feature type="transmembrane region" description="Helical" evidence="11">
    <location>
        <begin position="86"/>
        <end position="105"/>
    </location>
</feature>
<dbReference type="AlphaFoldDB" id="A0A2U1E4I7"/>
<feature type="chain" id="PRO_5039310401" evidence="12">
    <location>
        <begin position="23"/>
        <end position="402"/>
    </location>
</feature>
<keyword evidence="7 9" id="KW-0129">CBS domain</keyword>
<comment type="subcellular location">
    <subcellularLocation>
        <location evidence="1">Cell membrane</location>
        <topology evidence="1">Multi-pass membrane protein</topology>
    </subcellularLocation>
</comment>
<reference evidence="15 16" key="1">
    <citation type="submission" date="2018-04" db="EMBL/GenBank/DDBJ databases">
        <title>Genomic Encyclopedia of Type Strains, Phase IV (KMG-IV): sequencing the most valuable type-strain genomes for metagenomic binning, comparative biology and taxonomic classification.</title>
        <authorList>
            <person name="Goeker M."/>
        </authorList>
    </citation>
    <scope>NUCLEOTIDE SEQUENCE [LARGE SCALE GENOMIC DNA]</scope>
    <source>
        <strain evidence="15 16">DSM 20705</strain>
    </source>
</reference>
<keyword evidence="4 10" id="KW-0812">Transmembrane</keyword>
<feature type="transmembrane region" description="Helical" evidence="11">
    <location>
        <begin position="56"/>
        <end position="79"/>
    </location>
</feature>
<evidence type="ECO:0000256" key="12">
    <source>
        <dbReference type="SAM" id="SignalP"/>
    </source>
</evidence>
<dbReference type="InterPro" id="IPR005170">
    <property type="entry name" value="Transptr-assoc_dom"/>
</dbReference>
<evidence type="ECO:0000256" key="3">
    <source>
        <dbReference type="ARBA" id="ARBA00022475"/>
    </source>
</evidence>
<dbReference type="FunFam" id="3.10.580.10:FF:000002">
    <property type="entry name" value="Magnesium/cobalt efflux protein CorC"/>
    <property type="match status" value="1"/>
</dbReference>
<dbReference type="CDD" id="cd04590">
    <property type="entry name" value="CBS_pair_CorC_HlyC_assoc"/>
    <property type="match status" value="1"/>
</dbReference>
<evidence type="ECO:0000256" key="2">
    <source>
        <dbReference type="ARBA" id="ARBA00006337"/>
    </source>
</evidence>
<protein>
    <submittedName>
        <fullName evidence="15">Putative hemolysin</fullName>
    </submittedName>
</protein>
<organism evidence="15 16">
    <name type="scientific">Ezakiella coagulans</name>
    <dbReference type="NCBI Taxonomy" id="46507"/>
    <lineage>
        <taxon>Bacteria</taxon>
        <taxon>Bacillati</taxon>
        <taxon>Bacillota</taxon>
        <taxon>Tissierellia</taxon>
        <taxon>Ezakiella</taxon>
    </lineage>
</organism>
<dbReference type="EMBL" id="QEKV01000003">
    <property type="protein sequence ID" value="PVY94868.1"/>
    <property type="molecule type" value="Genomic_DNA"/>
</dbReference>
<evidence type="ECO:0000256" key="11">
    <source>
        <dbReference type="SAM" id="Phobius"/>
    </source>
</evidence>
<comment type="similarity">
    <text evidence="2">Belongs to the UPF0053 family.</text>
</comment>
<evidence type="ECO:0000256" key="7">
    <source>
        <dbReference type="ARBA" id="ARBA00023122"/>
    </source>
</evidence>
<accession>A0A2U1E4I7</accession>
<dbReference type="PANTHER" id="PTHR22777">
    <property type="entry name" value="HEMOLYSIN-RELATED"/>
    <property type="match status" value="1"/>
</dbReference>
<dbReference type="SMART" id="SM01091">
    <property type="entry name" value="CorC_HlyC"/>
    <property type="match status" value="1"/>
</dbReference>
<evidence type="ECO:0000256" key="6">
    <source>
        <dbReference type="ARBA" id="ARBA00022989"/>
    </source>
</evidence>
<evidence type="ECO:0000256" key="4">
    <source>
        <dbReference type="ARBA" id="ARBA00022692"/>
    </source>
</evidence>
<dbReference type="Pfam" id="PF00571">
    <property type="entry name" value="CBS"/>
    <property type="match status" value="1"/>
</dbReference>
<keyword evidence="5" id="KW-0677">Repeat</keyword>
<feature type="domain" description="CNNM transmembrane" evidence="14">
    <location>
        <begin position="1"/>
        <end position="177"/>
    </location>
</feature>
<dbReference type="SUPFAM" id="SSF54631">
    <property type="entry name" value="CBS-domain pair"/>
    <property type="match status" value="1"/>
</dbReference>
<dbReference type="Gene3D" id="3.10.580.10">
    <property type="entry name" value="CBS-domain"/>
    <property type="match status" value="1"/>
</dbReference>
<name>A0A2U1E4I7_9FIRM</name>
<keyword evidence="8 10" id="KW-0472">Membrane</keyword>
<dbReference type="PANTHER" id="PTHR22777:SF32">
    <property type="entry name" value="UPF0053 INNER MEMBRANE PROTEIN YFJD"/>
    <property type="match status" value="1"/>
</dbReference>
<feature type="signal peptide" evidence="12">
    <location>
        <begin position="1"/>
        <end position="22"/>
    </location>
</feature>
<evidence type="ECO:0000259" key="14">
    <source>
        <dbReference type="PROSITE" id="PS51846"/>
    </source>
</evidence>
<comment type="caution">
    <text evidence="15">The sequence shown here is derived from an EMBL/GenBank/DDBJ whole genome shotgun (WGS) entry which is preliminary data.</text>
</comment>
<dbReference type="Proteomes" id="UP000245793">
    <property type="component" value="Unassembled WGS sequence"/>
</dbReference>
<evidence type="ECO:0000313" key="15">
    <source>
        <dbReference type="EMBL" id="PVY94868.1"/>
    </source>
</evidence>
<dbReference type="InterPro" id="IPR000644">
    <property type="entry name" value="CBS_dom"/>
</dbReference>
<gene>
    <name evidence="15" type="ORF">C7381_103106</name>
</gene>
<keyword evidence="12" id="KW-0732">Signal</keyword>
<dbReference type="InterPro" id="IPR036318">
    <property type="entry name" value="FAD-bd_PCMH-like_sf"/>
</dbReference>
<dbReference type="InterPro" id="IPR046342">
    <property type="entry name" value="CBS_dom_sf"/>
</dbReference>
<dbReference type="InterPro" id="IPR016169">
    <property type="entry name" value="FAD-bd_PCMH_sub2"/>
</dbReference>
<dbReference type="GO" id="GO:0050660">
    <property type="term" value="F:flavin adenine dinucleotide binding"/>
    <property type="evidence" value="ECO:0007669"/>
    <property type="project" value="InterPro"/>
</dbReference>